<dbReference type="GO" id="GO:0000166">
    <property type="term" value="F:nucleotide binding"/>
    <property type="evidence" value="ECO:0007669"/>
    <property type="project" value="InterPro"/>
</dbReference>
<feature type="domain" description="Gfo/Idh/MocA-like oxidoreductase N-terminal" evidence="2">
    <location>
        <begin position="48"/>
        <end position="144"/>
    </location>
</feature>
<gene>
    <name evidence="4" type="ORF">K0B96_01000</name>
</gene>
<dbReference type="PANTHER" id="PTHR43818">
    <property type="entry name" value="BCDNA.GH03377"/>
    <property type="match status" value="1"/>
</dbReference>
<dbReference type="Pfam" id="PF01408">
    <property type="entry name" value="GFO_IDH_MocA"/>
    <property type="match status" value="1"/>
</dbReference>
<name>A0A8F9XLN9_9BACT</name>
<keyword evidence="5" id="KW-1185">Reference proteome</keyword>
<sequence>MTQKSDGMNYAPQGKPRPVVQPGEFPIAAAFLEHGHIYGQCNGLLEAGATLKWVYDADAAKVDAFRAKFPSVRVARSFDEILADPDVKLVAAAAIPCDRGPIGCRVMEAGKDYFTDKTPFTTLAQLDAAQATVARTGRKYAVYFSERLHVESAMLATDLVRDGAIGRVIQVLGLGPHRIGPKSGRPAWFYERAKYGGILCDIGSHQFEQFLTYSGAADATITQAAVANYANADTPEFEDFGEASLLGDNGTSNYIRVDWFTPAGLSTWGDGRTVILGTKGYIELRKYVDVAREKTGDHVFLVDDAGERYINAAGQVGFRFFGELILDCLHGTEKAMTQAHAFKAAELCLRAQLAARHITVPRA</sequence>
<dbReference type="Gene3D" id="3.30.360.10">
    <property type="entry name" value="Dihydrodipicolinate Reductase, domain 2"/>
    <property type="match status" value="1"/>
</dbReference>
<evidence type="ECO:0000256" key="1">
    <source>
        <dbReference type="ARBA" id="ARBA00023002"/>
    </source>
</evidence>
<dbReference type="PANTHER" id="PTHR43818:SF11">
    <property type="entry name" value="BCDNA.GH03377"/>
    <property type="match status" value="1"/>
</dbReference>
<organism evidence="4 5">
    <name type="scientific">Horticoccus luteus</name>
    <dbReference type="NCBI Taxonomy" id="2862869"/>
    <lineage>
        <taxon>Bacteria</taxon>
        <taxon>Pseudomonadati</taxon>
        <taxon>Verrucomicrobiota</taxon>
        <taxon>Opitutia</taxon>
        <taxon>Opitutales</taxon>
        <taxon>Opitutaceae</taxon>
        <taxon>Horticoccus</taxon>
    </lineage>
</organism>
<dbReference type="KEGG" id="ole:K0B96_01000"/>
<dbReference type="Proteomes" id="UP000825051">
    <property type="component" value="Chromosome"/>
</dbReference>
<evidence type="ECO:0000313" key="5">
    <source>
        <dbReference type="Proteomes" id="UP000825051"/>
    </source>
</evidence>
<dbReference type="InterPro" id="IPR055170">
    <property type="entry name" value="GFO_IDH_MocA-like_dom"/>
</dbReference>
<dbReference type="GO" id="GO:0016491">
    <property type="term" value="F:oxidoreductase activity"/>
    <property type="evidence" value="ECO:0007669"/>
    <property type="project" value="UniProtKB-KW"/>
</dbReference>
<dbReference type="SUPFAM" id="SSF55347">
    <property type="entry name" value="Glyceraldehyde-3-phosphate dehydrogenase-like, C-terminal domain"/>
    <property type="match status" value="1"/>
</dbReference>
<dbReference type="InterPro" id="IPR036291">
    <property type="entry name" value="NAD(P)-bd_dom_sf"/>
</dbReference>
<dbReference type="InterPro" id="IPR000683">
    <property type="entry name" value="Gfo/Idh/MocA-like_OxRdtase_N"/>
</dbReference>
<evidence type="ECO:0000259" key="2">
    <source>
        <dbReference type="Pfam" id="PF01408"/>
    </source>
</evidence>
<protein>
    <submittedName>
        <fullName evidence="4">Gfo/Idh/MocA family oxidoreductase</fullName>
    </submittedName>
</protein>
<feature type="domain" description="GFO/IDH/MocA-like oxidoreductase" evidence="3">
    <location>
        <begin position="156"/>
        <end position="283"/>
    </location>
</feature>
<keyword evidence="1" id="KW-0560">Oxidoreductase</keyword>
<dbReference type="InterPro" id="IPR050463">
    <property type="entry name" value="Gfo/Idh/MocA_oxidrdct_glycsds"/>
</dbReference>
<dbReference type="SUPFAM" id="SSF51735">
    <property type="entry name" value="NAD(P)-binding Rossmann-fold domains"/>
    <property type="match status" value="1"/>
</dbReference>
<dbReference type="AlphaFoldDB" id="A0A8F9XLN9"/>
<reference evidence="4" key="1">
    <citation type="submission" date="2021-08" db="EMBL/GenBank/DDBJ databases">
        <title>Genome of a novel bacterium of the phylum Verrucomicrobia, Oleiharenicola sp. KSB-15.</title>
        <authorList>
            <person name="Chung J.-H."/>
            <person name="Ahn J.-H."/>
            <person name="Yoon Y."/>
            <person name="Kim D.-Y."/>
            <person name="An S.-H."/>
            <person name="Park I."/>
            <person name="Yeon J."/>
        </authorList>
    </citation>
    <scope>NUCLEOTIDE SEQUENCE</scope>
    <source>
        <strain evidence="4">KSB-15</strain>
    </source>
</reference>
<dbReference type="EMBL" id="CP080507">
    <property type="protein sequence ID" value="QYM79224.1"/>
    <property type="molecule type" value="Genomic_DNA"/>
</dbReference>
<proteinExistence type="predicted"/>
<evidence type="ECO:0000313" key="4">
    <source>
        <dbReference type="EMBL" id="QYM79224.1"/>
    </source>
</evidence>
<dbReference type="Gene3D" id="3.40.50.720">
    <property type="entry name" value="NAD(P)-binding Rossmann-like Domain"/>
    <property type="match status" value="1"/>
</dbReference>
<accession>A0A8F9XLN9</accession>
<dbReference type="Pfam" id="PF22725">
    <property type="entry name" value="GFO_IDH_MocA_C3"/>
    <property type="match status" value="1"/>
</dbReference>
<dbReference type="RefSeq" id="WP_220162820.1">
    <property type="nucleotide sequence ID" value="NZ_CP080507.1"/>
</dbReference>
<evidence type="ECO:0000259" key="3">
    <source>
        <dbReference type="Pfam" id="PF22725"/>
    </source>
</evidence>